<dbReference type="GO" id="GO:0005730">
    <property type="term" value="C:nucleolus"/>
    <property type="evidence" value="ECO:0007669"/>
    <property type="project" value="EnsemblFungi"/>
</dbReference>
<evidence type="ECO:0000259" key="5">
    <source>
        <dbReference type="Pfam" id="PF15985"/>
    </source>
</evidence>
<dbReference type="GO" id="GO:0034475">
    <property type="term" value="P:U4 snRNA 3'-end processing"/>
    <property type="evidence" value="ECO:0007669"/>
    <property type="project" value="EnsemblFungi"/>
</dbReference>
<dbReference type="Pfam" id="PF21266">
    <property type="entry name" value="S1_RRP4"/>
    <property type="match status" value="1"/>
</dbReference>
<dbReference type="Gene3D" id="2.40.50.100">
    <property type="match status" value="1"/>
</dbReference>
<keyword evidence="3" id="KW-0271">Exosome</keyword>
<proteinExistence type="inferred from homology"/>
<comment type="similarity">
    <text evidence="2">Belongs to the RRP4 family.</text>
</comment>
<feature type="domain" description="RRP4 S1" evidence="6">
    <location>
        <begin position="131"/>
        <end position="202"/>
    </location>
</feature>
<dbReference type="SUPFAM" id="SSF54791">
    <property type="entry name" value="Eukaryotic type KH-domain (KH-domain type I)"/>
    <property type="match status" value="1"/>
</dbReference>
<keyword evidence="4" id="KW-0694">RNA-binding</keyword>
<dbReference type="GO" id="GO:0071035">
    <property type="term" value="P:nuclear polyadenylation-dependent rRNA catabolic process"/>
    <property type="evidence" value="ECO:0007669"/>
    <property type="project" value="EnsemblFungi"/>
</dbReference>
<dbReference type="GO" id="GO:0071038">
    <property type="term" value="P:TRAMP-dependent tRNA surveillance pathway"/>
    <property type="evidence" value="ECO:0007669"/>
    <property type="project" value="EnsemblFungi"/>
</dbReference>
<dbReference type="CDD" id="cd05789">
    <property type="entry name" value="S1_Rrp4"/>
    <property type="match status" value="1"/>
</dbReference>
<dbReference type="InterPro" id="IPR048565">
    <property type="entry name" value="S1_RRP4"/>
</dbReference>
<evidence type="ECO:0000313" key="8">
    <source>
        <dbReference type="Proteomes" id="UP000183365"/>
    </source>
</evidence>
<reference evidence="8" key="1">
    <citation type="submission" date="2016-11" db="EMBL/GenBank/DDBJ databases">
        <authorList>
            <person name="Guldener U."/>
        </authorList>
    </citation>
    <scope>NUCLEOTIDE SEQUENCE [LARGE SCALE GENOMIC DNA]</scope>
</reference>
<dbReference type="Proteomes" id="UP000183365">
    <property type="component" value="Unassembled WGS sequence"/>
</dbReference>
<dbReference type="InterPro" id="IPR036612">
    <property type="entry name" value="KH_dom_type_1_sf"/>
</dbReference>
<feature type="domain" description="K Homology" evidence="5">
    <location>
        <begin position="226"/>
        <end position="267"/>
    </location>
</feature>
<dbReference type="AlphaFoldDB" id="A0A1L0CTZ0"/>
<dbReference type="GO" id="GO:0000176">
    <property type="term" value="C:nuclear exosome (RNase complex)"/>
    <property type="evidence" value="ECO:0007669"/>
    <property type="project" value="EnsemblFungi"/>
</dbReference>
<evidence type="ECO:0000256" key="3">
    <source>
        <dbReference type="ARBA" id="ARBA00022835"/>
    </source>
</evidence>
<evidence type="ECO:0000256" key="2">
    <source>
        <dbReference type="ARBA" id="ARBA00009155"/>
    </source>
</evidence>
<dbReference type="PANTHER" id="PTHR21321">
    <property type="entry name" value="PNAS-3 RELATED"/>
    <property type="match status" value="1"/>
</dbReference>
<dbReference type="GO" id="GO:0000177">
    <property type="term" value="C:cytoplasmic exosome (RNase complex)"/>
    <property type="evidence" value="ECO:0007669"/>
    <property type="project" value="EnsemblFungi"/>
</dbReference>
<dbReference type="VEuPathDB" id="FungiDB:HGUI_00399"/>
<dbReference type="GO" id="GO:0000785">
    <property type="term" value="C:chromatin"/>
    <property type="evidence" value="ECO:0007669"/>
    <property type="project" value="EnsemblFungi"/>
</dbReference>
<dbReference type="Pfam" id="PF15985">
    <property type="entry name" value="KH_6"/>
    <property type="match status" value="1"/>
</dbReference>
<gene>
    <name evidence="7" type="ORF">HGUI_00399</name>
</gene>
<dbReference type="InterPro" id="IPR026699">
    <property type="entry name" value="Exosome_RNA_bind1/RRP40/RRP4"/>
</dbReference>
<dbReference type="OrthoDB" id="1650at2759"/>
<dbReference type="GO" id="GO:0000467">
    <property type="term" value="P:exonucleolytic trimming to generate mature 3'-end of 5.8S rRNA from tricistronic rRNA transcript (SSU-rRNA, 5.8S rRNA, LSU-rRNA)"/>
    <property type="evidence" value="ECO:0007669"/>
    <property type="project" value="EnsemblFungi"/>
</dbReference>
<evidence type="ECO:0000313" key="7">
    <source>
        <dbReference type="EMBL" id="SGZ38199.1"/>
    </source>
</evidence>
<accession>A0A1L0CTZ0</accession>
<dbReference type="GO" id="GO:0003723">
    <property type="term" value="F:RNA binding"/>
    <property type="evidence" value="ECO:0007669"/>
    <property type="project" value="UniProtKB-KW"/>
</dbReference>
<dbReference type="EMBL" id="FQNF01000005">
    <property type="protein sequence ID" value="SGZ38199.1"/>
    <property type="molecule type" value="Genomic_DNA"/>
</dbReference>
<sequence>MSAANKILNVITHSKDIGNIDFNIQLSNEAKEIYNFESSDDDFDMTSDSDDEETENKKLVNQMIAPGDLVIRSNEYMKGHNTYTTEDLKPIAFSGEETQKDDELNIYSSTLGVISKINKLISIENVNKNLYMAEIGDHIIGQIVEVTSSKKWKLNINGNNLATLQLSSINLPGGLLRRKNEQDELNMKQLLKVGDLINCEVQGVYANRNDVHLHTRSLNYGKLRNGALIKVKMGLIQRKKTHTHFFNNNSIKIILGCNCFIWVSHEMTDRVNNNDKGPQTIKSDITRIEQDTSFEIYSDINDPNIDIKKRILISKYIIIIKILAFNNLVISEQRISALYDMLLSYKTGEGMETVGSESLYVFNDPEVMQELGSQLIQSEKMRG</sequence>
<dbReference type="GO" id="GO:0071034">
    <property type="term" value="P:CUT catabolic process"/>
    <property type="evidence" value="ECO:0007669"/>
    <property type="project" value="TreeGrafter"/>
</dbReference>
<dbReference type="SUPFAM" id="SSF50249">
    <property type="entry name" value="Nucleic acid-binding proteins"/>
    <property type="match status" value="1"/>
</dbReference>
<comment type="subcellular location">
    <subcellularLocation>
        <location evidence="1">Nucleus</location>
    </subcellularLocation>
</comment>
<evidence type="ECO:0000259" key="6">
    <source>
        <dbReference type="Pfam" id="PF21266"/>
    </source>
</evidence>
<organism evidence="7 8">
    <name type="scientific">Hanseniaspora guilliermondii</name>
    <dbReference type="NCBI Taxonomy" id="56406"/>
    <lineage>
        <taxon>Eukaryota</taxon>
        <taxon>Fungi</taxon>
        <taxon>Dikarya</taxon>
        <taxon>Ascomycota</taxon>
        <taxon>Saccharomycotina</taxon>
        <taxon>Saccharomycetes</taxon>
        <taxon>Saccharomycodales</taxon>
        <taxon>Saccharomycodaceae</taxon>
        <taxon>Hanseniaspora</taxon>
    </lineage>
</organism>
<dbReference type="InterPro" id="IPR004088">
    <property type="entry name" value="KH_dom_type_1"/>
</dbReference>
<dbReference type="InterPro" id="IPR012340">
    <property type="entry name" value="NA-bd_OB-fold"/>
</dbReference>
<name>A0A1L0CTZ0_9ASCO</name>
<dbReference type="Gene3D" id="2.40.50.140">
    <property type="entry name" value="Nucleic acid-binding proteins"/>
    <property type="match status" value="1"/>
</dbReference>
<keyword evidence="8" id="KW-1185">Reference proteome</keyword>
<evidence type="ECO:0000256" key="4">
    <source>
        <dbReference type="ARBA" id="ARBA00022884"/>
    </source>
</evidence>
<dbReference type="GO" id="GO:0071051">
    <property type="term" value="P:poly(A)-dependent snoRNA 3'-end processing"/>
    <property type="evidence" value="ECO:0007669"/>
    <property type="project" value="EnsemblFungi"/>
</dbReference>
<evidence type="ECO:0000256" key="1">
    <source>
        <dbReference type="ARBA" id="ARBA00004123"/>
    </source>
</evidence>
<dbReference type="PANTHER" id="PTHR21321:SF4">
    <property type="entry name" value="EXOSOME COMPLEX COMPONENT RRP4"/>
    <property type="match status" value="1"/>
</dbReference>
<dbReference type="GO" id="GO:0071028">
    <property type="term" value="P:nuclear mRNA surveillance"/>
    <property type="evidence" value="ECO:0007669"/>
    <property type="project" value="EnsemblFungi"/>
</dbReference>
<protein>
    <submittedName>
        <fullName evidence="7">Related to Exosome complex component RRP4</fullName>
    </submittedName>
</protein>